<dbReference type="GO" id="GO:0000723">
    <property type="term" value="P:telomere maintenance"/>
    <property type="evidence" value="ECO:0007669"/>
    <property type="project" value="InterPro"/>
</dbReference>
<evidence type="ECO:0000313" key="4">
    <source>
        <dbReference type="EMBL" id="KOF98616.1"/>
    </source>
</evidence>
<keyword evidence="1" id="KW-0233">DNA recombination</keyword>
<feature type="domain" description="DNA helicase Pif1-like 2B" evidence="3">
    <location>
        <begin position="137"/>
        <end position="167"/>
    </location>
</feature>
<reference evidence="4" key="1">
    <citation type="submission" date="2015-07" db="EMBL/GenBank/DDBJ databases">
        <title>MeaNS - Measles Nucleotide Surveillance Program.</title>
        <authorList>
            <person name="Tran T."/>
            <person name="Druce J."/>
        </authorList>
    </citation>
    <scope>NUCLEOTIDE SEQUENCE</scope>
    <source>
        <strain evidence="4">UCB-OBI-ISO-001</strain>
        <tissue evidence="4">Gonad</tissue>
    </source>
</reference>
<dbReference type="PANTHER" id="PTHR10492">
    <property type="match status" value="1"/>
</dbReference>
<keyword evidence="1" id="KW-0378">Hydrolase</keyword>
<dbReference type="GO" id="GO:0016887">
    <property type="term" value="F:ATP hydrolysis activity"/>
    <property type="evidence" value="ECO:0007669"/>
    <property type="project" value="RHEA"/>
</dbReference>
<dbReference type="Pfam" id="PF05970">
    <property type="entry name" value="PIF1"/>
    <property type="match status" value="1"/>
</dbReference>
<comment type="cofactor">
    <cofactor evidence="1">
        <name>Mg(2+)</name>
        <dbReference type="ChEBI" id="CHEBI:18420"/>
    </cofactor>
</comment>
<dbReference type="EMBL" id="KQ416110">
    <property type="protein sequence ID" value="KOF98616.1"/>
    <property type="molecule type" value="Genomic_DNA"/>
</dbReference>
<keyword evidence="1" id="KW-0227">DNA damage</keyword>
<dbReference type="EC" id="5.6.2.3" evidence="1"/>
<dbReference type="PANTHER" id="PTHR10492:SF57">
    <property type="entry name" value="ATP-DEPENDENT DNA HELICASE"/>
    <property type="match status" value="1"/>
</dbReference>
<dbReference type="Pfam" id="PF21530">
    <property type="entry name" value="Pif1_2B_dom"/>
    <property type="match status" value="1"/>
</dbReference>
<evidence type="ECO:0000256" key="1">
    <source>
        <dbReference type="RuleBase" id="RU363044"/>
    </source>
</evidence>
<evidence type="ECO:0000259" key="3">
    <source>
        <dbReference type="Pfam" id="PF21530"/>
    </source>
</evidence>
<dbReference type="GO" id="GO:0005524">
    <property type="term" value="F:ATP binding"/>
    <property type="evidence" value="ECO:0007669"/>
    <property type="project" value="UniProtKB-KW"/>
</dbReference>
<gene>
    <name evidence="4" type="ORF">OCBIM_22024115mg</name>
</gene>
<keyword evidence="1" id="KW-0547">Nucleotide-binding</keyword>
<organism evidence="4">
    <name type="scientific">Octopus bimaculoides</name>
    <name type="common">California two-spotted octopus</name>
    <dbReference type="NCBI Taxonomy" id="37653"/>
    <lineage>
        <taxon>Eukaryota</taxon>
        <taxon>Metazoa</taxon>
        <taxon>Spiralia</taxon>
        <taxon>Lophotrochozoa</taxon>
        <taxon>Mollusca</taxon>
        <taxon>Cephalopoda</taxon>
        <taxon>Coleoidea</taxon>
        <taxon>Octopodiformes</taxon>
        <taxon>Octopoda</taxon>
        <taxon>Incirrata</taxon>
        <taxon>Octopodidae</taxon>
        <taxon>Octopus</taxon>
    </lineage>
</organism>
<keyword evidence="1" id="KW-0234">DNA repair</keyword>
<proteinExistence type="inferred from homology"/>
<dbReference type="GO" id="GO:0006310">
    <property type="term" value="P:DNA recombination"/>
    <property type="evidence" value="ECO:0007669"/>
    <property type="project" value="UniProtKB-KW"/>
</dbReference>
<name>A0A0L8IAU5_OCTBM</name>
<comment type="catalytic activity">
    <reaction evidence="1">
        <text>ATP + H2O = ADP + phosphate + H(+)</text>
        <dbReference type="Rhea" id="RHEA:13065"/>
        <dbReference type="ChEBI" id="CHEBI:15377"/>
        <dbReference type="ChEBI" id="CHEBI:15378"/>
        <dbReference type="ChEBI" id="CHEBI:30616"/>
        <dbReference type="ChEBI" id="CHEBI:43474"/>
        <dbReference type="ChEBI" id="CHEBI:456216"/>
        <dbReference type="EC" id="5.6.2.3"/>
    </reaction>
</comment>
<sequence length="207" mass="22965">TAVAVSLSGFAVTILPGGRTAHSDFILPLNLVTNGSPICNISQDSGSAEVLCQCHHIISDECTMSHRAKLKNRVFPDLSNNYNAYTWLCERAILVPKNETVARVNHELMNKIPIVIKKYKSVDSVLDENQAVHYPTEFLNSLELPEPPPHKLFLKVGVPIMLLRNSDHPKLRLIVKTLPSNVTEATIINDSGEEVFIPRIPIKPTDI</sequence>
<dbReference type="InterPro" id="IPR010285">
    <property type="entry name" value="DNA_helicase_pif1-like_DEAD"/>
</dbReference>
<evidence type="ECO:0000259" key="2">
    <source>
        <dbReference type="Pfam" id="PF05970"/>
    </source>
</evidence>
<protein>
    <recommendedName>
        <fullName evidence="1">ATP-dependent DNA helicase</fullName>
        <ecNumber evidence="1">5.6.2.3</ecNumber>
    </recommendedName>
</protein>
<keyword evidence="1" id="KW-0067">ATP-binding</keyword>
<keyword evidence="1" id="KW-0347">Helicase</keyword>
<dbReference type="InterPro" id="IPR049163">
    <property type="entry name" value="Pif1-like_2B_dom"/>
</dbReference>
<dbReference type="OrthoDB" id="10050764at2759"/>
<accession>A0A0L8IAU5</accession>
<feature type="domain" description="DNA helicase Pif1-like DEAD-box helicase" evidence="2">
    <location>
        <begin position="2"/>
        <end position="69"/>
    </location>
</feature>
<dbReference type="AlphaFoldDB" id="A0A0L8IAU5"/>
<dbReference type="GO" id="GO:0043139">
    <property type="term" value="F:5'-3' DNA helicase activity"/>
    <property type="evidence" value="ECO:0007669"/>
    <property type="project" value="UniProtKB-EC"/>
</dbReference>
<dbReference type="GO" id="GO:0006281">
    <property type="term" value="P:DNA repair"/>
    <property type="evidence" value="ECO:0007669"/>
    <property type="project" value="UniProtKB-KW"/>
</dbReference>
<feature type="non-terminal residue" evidence="4">
    <location>
        <position position="1"/>
    </location>
</feature>
<comment type="similarity">
    <text evidence="1">Belongs to the helicase family.</text>
</comment>